<accession>R0ILL6</accession>
<evidence type="ECO:0000313" key="3">
    <source>
        <dbReference type="Proteomes" id="UP000029121"/>
    </source>
</evidence>
<dbReference type="EMBL" id="KB870805">
    <property type="protein sequence ID" value="EOA39460.1"/>
    <property type="molecule type" value="Genomic_DNA"/>
</dbReference>
<proteinExistence type="predicted"/>
<name>R0ILL6_9BRAS</name>
<keyword evidence="3" id="KW-1185">Reference proteome</keyword>
<evidence type="ECO:0000256" key="1">
    <source>
        <dbReference type="SAM" id="SignalP"/>
    </source>
</evidence>
<dbReference type="AlphaFoldDB" id="R0ILL6"/>
<protein>
    <submittedName>
        <fullName evidence="2">Uncharacterized protein</fullName>
    </submittedName>
</protein>
<keyword evidence="1" id="KW-0732">Signal</keyword>
<sequence>MFQIQVCILVSFVGFINLDPVLQWPYSSSILLGFSLRGKRRVREAAATKQIEIRFMISSQLGLICNMLFDIVCF</sequence>
<evidence type="ECO:0000313" key="2">
    <source>
        <dbReference type="EMBL" id="EOA39460.1"/>
    </source>
</evidence>
<feature type="chain" id="PRO_5004353138" evidence="1">
    <location>
        <begin position="19"/>
        <end position="74"/>
    </location>
</feature>
<reference evidence="3" key="1">
    <citation type="journal article" date="2013" name="Nat. Genet.">
        <title>The Capsella rubella genome and the genomic consequences of rapid mating system evolution.</title>
        <authorList>
            <person name="Slotte T."/>
            <person name="Hazzouri K.M."/>
            <person name="Agren J.A."/>
            <person name="Koenig D."/>
            <person name="Maumus F."/>
            <person name="Guo Y.L."/>
            <person name="Steige K."/>
            <person name="Platts A.E."/>
            <person name="Escobar J.S."/>
            <person name="Newman L.K."/>
            <person name="Wang W."/>
            <person name="Mandakova T."/>
            <person name="Vello E."/>
            <person name="Smith L.M."/>
            <person name="Henz S.R."/>
            <person name="Steffen J."/>
            <person name="Takuno S."/>
            <person name="Brandvain Y."/>
            <person name="Coop G."/>
            <person name="Andolfatto P."/>
            <person name="Hu T.T."/>
            <person name="Blanchette M."/>
            <person name="Clark R.M."/>
            <person name="Quesneville H."/>
            <person name="Nordborg M."/>
            <person name="Gaut B.S."/>
            <person name="Lysak M.A."/>
            <person name="Jenkins J."/>
            <person name="Grimwood J."/>
            <person name="Chapman J."/>
            <person name="Prochnik S."/>
            <person name="Shu S."/>
            <person name="Rokhsar D."/>
            <person name="Schmutz J."/>
            <person name="Weigel D."/>
            <person name="Wright S.I."/>
        </authorList>
    </citation>
    <scope>NUCLEOTIDE SEQUENCE [LARGE SCALE GENOMIC DNA]</scope>
    <source>
        <strain evidence="3">cv. Monte Gargano</strain>
    </source>
</reference>
<gene>
    <name evidence="2" type="ORF">CARUB_v10012667mg</name>
</gene>
<organism evidence="2 3">
    <name type="scientific">Capsella rubella</name>
    <dbReference type="NCBI Taxonomy" id="81985"/>
    <lineage>
        <taxon>Eukaryota</taxon>
        <taxon>Viridiplantae</taxon>
        <taxon>Streptophyta</taxon>
        <taxon>Embryophyta</taxon>
        <taxon>Tracheophyta</taxon>
        <taxon>Spermatophyta</taxon>
        <taxon>Magnoliopsida</taxon>
        <taxon>eudicotyledons</taxon>
        <taxon>Gunneridae</taxon>
        <taxon>Pentapetalae</taxon>
        <taxon>rosids</taxon>
        <taxon>malvids</taxon>
        <taxon>Brassicales</taxon>
        <taxon>Brassicaceae</taxon>
        <taxon>Camelineae</taxon>
        <taxon>Capsella</taxon>
    </lineage>
</organism>
<feature type="signal peptide" evidence="1">
    <location>
        <begin position="1"/>
        <end position="18"/>
    </location>
</feature>
<dbReference type="Proteomes" id="UP000029121">
    <property type="component" value="Unassembled WGS sequence"/>
</dbReference>